<proteinExistence type="inferred from homology"/>
<dbReference type="GeneID" id="4621696"/>
<feature type="transmembrane region" description="Helical" evidence="9">
    <location>
        <begin position="202"/>
        <end position="224"/>
    </location>
</feature>
<reference evidence="11" key="2">
    <citation type="journal article" date="2013" name="G3 (Bethesda)">
        <title>Genomes of Ashbya fungi isolated from insects reveal four mating-type loci, numerous translocations, lack of transposons, and distinct gene duplications.</title>
        <authorList>
            <person name="Dietrich F.S."/>
            <person name="Voegeli S."/>
            <person name="Kuo S."/>
            <person name="Philippsen P."/>
        </authorList>
    </citation>
    <scope>GENOME REANNOTATION</scope>
    <source>
        <strain evidence="11">ATCC 10895 / CBS 109.51 / FGSC 9923 / NRRL Y-1056</strain>
    </source>
</reference>
<dbReference type="HOGENOM" id="CLU_004495_2_4_1"/>
<dbReference type="FunCoup" id="Q755A6">
    <property type="interactions" value="135"/>
</dbReference>
<keyword evidence="11" id="KW-1185">Reference proteome</keyword>
<dbReference type="KEGG" id="ago:AGOS_AFL081W"/>
<feature type="transmembrane region" description="Helical" evidence="9">
    <location>
        <begin position="445"/>
        <end position="467"/>
    </location>
</feature>
<dbReference type="eggNOG" id="KOG1289">
    <property type="taxonomic scope" value="Eukaryota"/>
</dbReference>
<evidence type="ECO:0000256" key="3">
    <source>
        <dbReference type="ARBA" id="ARBA00022692"/>
    </source>
</evidence>
<organism evidence="10 11">
    <name type="scientific">Eremothecium gossypii (strain ATCC 10895 / CBS 109.51 / FGSC 9923 / NRRL Y-1056)</name>
    <name type="common">Yeast</name>
    <name type="synonym">Ashbya gossypii</name>
    <dbReference type="NCBI Taxonomy" id="284811"/>
    <lineage>
        <taxon>Eukaryota</taxon>
        <taxon>Fungi</taxon>
        <taxon>Dikarya</taxon>
        <taxon>Ascomycota</taxon>
        <taxon>Saccharomycotina</taxon>
        <taxon>Saccharomycetes</taxon>
        <taxon>Saccharomycetales</taxon>
        <taxon>Saccharomycetaceae</taxon>
        <taxon>Eremothecium</taxon>
    </lineage>
</organism>
<feature type="transmembrane region" description="Helical" evidence="9">
    <location>
        <begin position="479"/>
        <end position="498"/>
    </location>
</feature>
<feature type="transmembrane region" description="Helical" evidence="9">
    <location>
        <begin position="385"/>
        <end position="405"/>
    </location>
</feature>
<dbReference type="RefSeq" id="NP_985467.1">
    <property type="nucleotide sequence ID" value="NM_210821.1"/>
</dbReference>
<keyword evidence="2" id="KW-0813">Transport</keyword>
<dbReference type="Pfam" id="PF13520">
    <property type="entry name" value="AA_permease_2"/>
    <property type="match status" value="1"/>
</dbReference>
<evidence type="ECO:0000256" key="4">
    <source>
        <dbReference type="ARBA" id="ARBA00022970"/>
    </source>
</evidence>
<keyword evidence="6 9" id="KW-0472">Membrane</keyword>
<keyword evidence="5 9" id="KW-1133">Transmembrane helix</keyword>
<evidence type="ECO:0000313" key="10">
    <source>
        <dbReference type="EMBL" id="AAS53291.1"/>
    </source>
</evidence>
<sequence length="542" mass="59729">MSLAERDSMDLVKRHPSGQCCEDGEKSNVGMTTCQVDEGQLLRKSFSLWSVLGVGFGLTNSWFGISVSMITGIGSGGPMMIVYGIVIIALVSVCVGVSLAELSSAYPHAGGQFWWSLKLAPPKHRRLAAYLCGSLAWAGSVFTSASTTLSAATELVGMYALVRPEFVVRKWHVFVCYQILHCFLMLFNCYGRSLPLVSSSALYVSLFSFVTITITVVACSRGHFNDPKFVFATFRNETGWQNSAIAFIVGLINPAWSFSCLDCATHMAFEVEQPERVIPIAILGTVAIGFLTSFCYVIAMFFSLRDLSEIMTSNTGVPILDIYYQALGSRAGALVLGSLVLLTSVGCIISSHTWQARLCWSFARDGGLPYSHLWARVNRSVGVPLNAHLMSCVCISLLGILYMASSTAFNSLITGCIAFLLLSYIVPVICLLLKKRQIKHGPFWLGPFGAFCNYVLLAWTVFVLIFFSLPPLKPVTKDNMNYVSVVVVGYILYVLIFWRLQGRWSFHLVEEEEECTELEGEPQMTPEGSEEREMIPTTKISP</sequence>
<feature type="transmembrane region" description="Helical" evidence="9">
    <location>
        <begin position="171"/>
        <end position="190"/>
    </location>
</feature>
<protein>
    <submittedName>
        <fullName evidence="10">AFL081Wp</fullName>
    </submittedName>
</protein>
<comment type="similarity">
    <text evidence="7">Belongs to the amino acid-polyamine-organocation (APC) superfamily. Amino acid/choline transporter (ACT) (TC 2.A.3.4) family.</text>
</comment>
<feature type="transmembrane region" description="Helical" evidence="9">
    <location>
        <begin position="244"/>
        <end position="265"/>
    </location>
</feature>
<evidence type="ECO:0000256" key="8">
    <source>
        <dbReference type="SAM" id="MobiDB-lite"/>
    </source>
</evidence>
<evidence type="ECO:0000256" key="9">
    <source>
        <dbReference type="SAM" id="Phobius"/>
    </source>
</evidence>
<dbReference type="GO" id="GO:0016020">
    <property type="term" value="C:membrane"/>
    <property type="evidence" value="ECO:0007669"/>
    <property type="project" value="UniProtKB-SubCell"/>
</dbReference>
<evidence type="ECO:0000256" key="7">
    <source>
        <dbReference type="ARBA" id="ARBA00061200"/>
    </source>
</evidence>
<dbReference type="OrthoDB" id="2417308at2759"/>
<dbReference type="AlphaFoldDB" id="Q755A6"/>
<keyword evidence="3 9" id="KW-0812">Transmembrane</keyword>
<dbReference type="PANTHER" id="PTHR45649:SF7">
    <property type="entry name" value="CHOLINE TRANSPORT PROTEIN"/>
    <property type="match status" value="1"/>
</dbReference>
<dbReference type="PIRSF" id="PIRSF006060">
    <property type="entry name" value="AA_transporter"/>
    <property type="match status" value="1"/>
</dbReference>
<feature type="transmembrane region" description="Helical" evidence="9">
    <location>
        <begin position="80"/>
        <end position="106"/>
    </location>
</feature>
<evidence type="ECO:0000256" key="1">
    <source>
        <dbReference type="ARBA" id="ARBA00004141"/>
    </source>
</evidence>
<feature type="transmembrane region" description="Helical" evidence="9">
    <location>
        <begin position="48"/>
        <end position="74"/>
    </location>
</feature>
<dbReference type="GO" id="GO:0015101">
    <property type="term" value="F:organic cation transmembrane transporter activity"/>
    <property type="evidence" value="ECO:0007669"/>
    <property type="project" value="UniProtKB-ARBA"/>
</dbReference>
<dbReference type="EMBL" id="AE016819">
    <property type="protein sequence ID" value="AAS53291.1"/>
    <property type="molecule type" value="Genomic_DNA"/>
</dbReference>
<dbReference type="InterPro" id="IPR004840">
    <property type="entry name" value="Amino_acid_permease_CS"/>
</dbReference>
<comment type="subcellular location">
    <subcellularLocation>
        <location evidence="1">Membrane</location>
        <topology evidence="1">Multi-pass membrane protein</topology>
    </subcellularLocation>
</comment>
<name>Q755A6_EREGS</name>
<feature type="transmembrane region" description="Helical" evidence="9">
    <location>
        <begin position="127"/>
        <end position="151"/>
    </location>
</feature>
<dbReference type="InParanoid" id="Q755A6"/>
<dbReference type="InterPro" id="IPR004756">
    <property type="entry name" value="AA_permease"/>
</dbReference>
<dbReference type="GO" id="GO:0015185">
    <property type="term" value="F:gamma-aminobutyric acid transmembrane transporter activity"/>
    <property type="evidence" value="ECO:0000318"/>
    <property type="project" value="GO_Central"/>
</dbReference>
<dbReference type="Proteomes" id="UP000000591">
    <property type="component" value="Chromosome VI"/>
</dbReference>
<dbReference type="Gene3D" id="1.20.1740.10">
    <property type="entry name" value="Amino acid/polyamine transporter I"/>
    <property type="match status" value="1"/>
</dbReference>
<evidence type="ECO:0000256" key="6">
    <source>
        <dbReference type="ARBA" id="ARBA00023136"/>
    </source>
</evidence>
<dbReference type="OMA" id="GIPWIAF"/>
<feature type="transmembrane region" description="Helical" evidence="9">
    <location>
        <begin position="411"/>
        <end position="433"/>
    </location>
</feature>
<evidence type="ECO:0000256" key="2">
    <source>
        <dbReference type="ARBA" id="ARBA00022448"/>
    </source>
</evidence>
<dbReference type="FunFam" id="1.20.1740.10:FF:000046">
    <property type="entry name" value="Amino-acid permease, putative"/>
    <property type="match status" value="1"/>
</dbReference>
<dbReference type="PROSITE" id="PS00218">
    <property type="entry name" value="AMINO_ACID_PERMEASE_1"/>
    <property type="match status" value="1"/>
</dbReference>
<evidence type="ECO:0000313" key="11">
    <source>
        <dbReference type="Proteomes" id="UP000000591"/>
    </source>
</evidence>
<feature type="transmembrane region" description="Helical" evidence="9">
    <location>
        <begin position="322"/>
        <end position="349"/>
    </location>
</feature>
<dbReference type="NCBIfam" id="TIGR00907">
    <property type="entry name" value="2A0304"/>
    <property type="match status" value="1"/>
</dbReference>
<accession>Q755A6</accession>
<evidence type="ECO:0000256" key="5">
    <source>
        <dbReference type="ARBA" id="ARBA00022989"/>
    </source>
</evidence>
<feature type="region of interest" description="Disordered" evidence="8">
    <location>
        <begin position="516"/>
        <end position="542"/>
    </location>
</feature>
<dbReference type="GO" id="GO:0015812">
    <property type="term" value="P:gamma-aminobutyric acid transport"/>
    <property type="evidence" value="ECO:0000318"/>
    <property type="project" value="GO_Central"/>
</dbReference>
<gene>
    <name evidence="10" type="ORF">AGOS_AFL081W</name>
</gene>
<reference evidence="10 11" key="1">
    <citation type="journal article" date="2004" name="Science">
        <title>The Ashbya gossypii genome as a tool for mapping the ancient Saccharomyces cerevisiae genome.</title>
        <authorList>
            <person name="Dietrich F.S."/>
            <person name="Voegeli S."/>
            <person name="Brachat S."/>
            <person name="Lerch A."/>
            <person name="Gates K."/>
            <person name="Steiner S."/>
            <person name="Mohr C."/>
            <person name="Pohlmann R."/>
            <person name="Luedi P."/>
            <person name="Choi S."/>
            <person name="Wing R.A."/>
            <person name="Flavier A."/>
            <person name="Gaffney T.D."/>
            <person name="Philippsen P."/>
        </authorList>
    </citation>
    <scope>NUCLEOTIDE SEQUENCE [LARGE SCALE GENOMIC DNA]</scope>
    <source>
        <strain evidence="11">ATCC 10895 / CBS 109.51 / FGSC 9923 / NRRL Y-1056</strain>
    </source>
</reference>
<keyword evidence="4" id="KW-0029">Amino-acid transport</keyword>
<feature type="transmembrane region" description="Helical" evidence="9">
    <location>
        <begin position="277"/>
        <end position="302"/>
    </location>
</feature>
<dbReference type="PANTHER" id="PTHR45649">
    <property type="entry name" value="AMINO-ACID PERMEASE BAT1"/>
    <property type="match status" value="1"/>
</dbReference>
<dbReference type="InterPro" id="IPR002293">
    <property type="entry name" value="AA/rel_permease1"/>
</dbReference>